<evidence type="ECO:0000256" key="2">
    <source>
        <dbReference type="ARBA" id="ARBA00022908"/>
    </source>
</evidence>
<evidence type="ECO:0000313" key="7">
    <source>
        <dbReference type="Proteomes" id="UP000634919"/>
    </source>
</evidence>
<protein>
    <submittedName>
        <fullName evidence="6">Site-specific integrase</fullName>
    </submittedName>
</protein>
<keyword evidence="7" id="KW-1185">Reference proteome</keyword>
<dbReference type="RefSeq" id="WP_191721716.1">
    <property type="nucleotide sequence ID" value="NZ_JACSQK010000001.1"/>
</dbReference>
<evidence type="ECO:0000313" key="6">
    <source>
        <dbReference type="EMBL" id="MBD7959321.1"/>
    </source>
</evidence>
<name>A0ABR8S764_9BURK</name>
<organism evidence="6 7">
    <name type="scientific">Comamonas avium</name>
    <dbReference type="NCBI Taxonomy" id="2762231"/>
    <lineage>
        <taxon>Bacteria</taxon>
        <taxon>Pseudomonadati</taxon>
        <taxon>Pseudomonadota</taxon>
        <taxon>Betaproteobacteria</taxon>
        <taxon>Burkholderiales</taxon>
        <taxon>Comamonadaceae</taxon>
        <taxon>Comamonas</taxon>
    </lineage>
</organism>
<evidence type="ECO:0000259" key="5">
    <source>
        <dbReference type="PROSITE" id="PS51898"/>
    </source>
</evidence>
<dbReference type="Gene3D" id="1.10.150.130">
    <property type="match status" value="1"/>
</dbReference>
<comment type="caution">
    <text evidence="6">The sequence shown here is derived from an EMBL/GenBank/DDBJ whole genome shotgun (WGS) entry which is preliminary data.</text>
</comment>
<dbReference type="CDD" id="cd00799">
    <property type="entry name" value="INT_Cre_C"/>
    <property type="match status" value="1"/>
</dbReference>
<reference evidence="6 7" key="1">
    <citation type="submission" date="2020-08" db="EMBL/GenBank/DDBJ databases">
        <title>A Genomic Blueprint of the Chicken Gut Microbiome.</title>
        <authorList>
            <person name="Gilroy R."/>
            <person name="Ravi A."/>
            <person name="Getino M."/>
            <person name="Pursley I."/>
            <person name="Horton D.L."/>
            <person name="Alikhan N.-F."/>
            <person name="Baker D."/>
            <person name="Gharbi K."/>
            <person name="Hall N."/>
            <person name="Watson M."/>
            <person name="Adriaenssens E.M."/>
            <person name="Foster-Nyarko E."/>
            <person name="Jarju S."/>
            <person name="Secka A."/>
            <person name="Antonio M."/>
            <person name="Oren A."/>
            <person name="Chaudhuri R."/>
            <person name="La Ragione R.M."/>
            <person name="Hildebrand F."/>
            <person name="Pallen M.J."/>
        </authorList>
    </citation>
    <scope>NUCLEOTIDE SEQUENCE [LARGE SCALE GENOMIC DNA]</scope>
    <source>
        <strain evidence="6 7">Sa2CVA6</strain>
    </source>
</reference>
<dbReference type="InterPro" id="IPR050090">
    <property type="entry name" value="Tyrosine_recombinase_XerCD"/>
</dbReference>
<dbReference type="InterPro" id="IPR002104">
    <property type="entry name" value="Integrase_catalytic"/>
</dbReference>
<keyword evidence="4" id="KW-0233">DNA recombination</keyword>
<evidence type="ECO:0000256" key="4">
    <source>
        <dbReference type="ARBA" id="ARBA00023172"/>
    </source>
</evidence>
<evidence type="ECO:0000256" key="3">
    <source>
        <dbReference type="ARBA" id="ARBA00023125"/>
    </source>
</evidence>
<evidence type="ECO:0000256" key="1">
    <source>
        <dbReference type="ARBA" id="ARBA00022829"/>
    </source>
</evidence>
<feature type="domain" description="Tyr recombinase" evidence="5">
    <location>
        <begin position="160"/>
        <end position="353"/>
    </location>
</feature>
<dbReference type="InterPro" id="IPR013762">
    <property type="entry name" value="Integrase-like_cat_sf"/>
</dbReference>
<proteinExistence type="predicted"/>
<keyword evidence="2" id="KW-0229">DNA integration</keyword>
<dbReference type="InterPro" id="IPR011010">
    <property type="entry name" value="DNA_brk_join_enz"/>
</dbReference>
<dbReference type="SUPFAM" id="SSF47823">
    <property type="entry name" value="lambda integrase-like, N-terminal domain"/>
    <property type="match status" value="1"/>
</dbReference>
<accession>A0ABR8S764</accession>
<dbReference type="PROSITE" id="PS51898">
    <property type="entry name" value="TYR_RECOMBINASE"/>
    <property type="match status" value="1"/>
</dbReference>
<dbReference type="InterPro" id="IPR010998">
    <property type="entry name" value="Integrase_recombinase_N"/>
</dbReference>
<dbReference type="EMBL" id="JACSQK010000001">
    <property type="protein sequence ID" value="MBD7959321.1"/>
    <property type="molecule type" value="Genomic_DNA"/>
</dbReference>
<gene>
    <name evidence="6" type="ORF">H9646_02415</name>
</gene>
<dbReference type="Gene3D" id="1.10.443.10">
    <property type="entry name" value="Intergrase catalytic core"/>
    <property type="match status" value="1"/>
</dbReference>
<keyword evidence="1" id="KW-0159">Chromosome partition</keyword>
<dbReference type="Pfam" id="PF00589">
    <property type="entry name" value="Phage_integrase"/>
    <property type="match status" value="1"/>
</dbReference>
<sequence length="357" mass="39105">MLDENALATQSAEKTLTQLSHSTLNALRELLREGEAENTVRSYQSAMRYWAGWHQFRMAKAIALPLPVDTVLLFIADHAQRSTPYGLRCELPPSIDAALVQSGCKARLGAPSHNTLVHRIAVMSKAHQNRGLANPCHDEKVRELLSRTRKAYAKRGERTQKKAAITKDVLQQLLATCDDSLRGQRDRALLLFAWSSGGRRRSEVSNADMQFLRRIGPEQFLYELAVSKTNQTGADLPENTKPVLGAAGKALSAWLAASGITEGAIFRRIRKGGHLGEPLQAPAVRTIVKERCALAGVEGDFSAHSLRSGFVTEAGKRNVPLAETMALTGHQSVATVLGYFRAESVIHNQAAHLMDDD</sequence>
<dbReference type="PANTHER" id="PTHR30349:SF81">
    <property type="entry name" value="TYROSINE RECOMBINASE XERC"/>
    <property type="match status" value="1"/>
</dbReference>
<dbReference type="PANTHER" id="PTHR30349">
    <property type="entry name" value="PHAGE INTEGRASE-RELATED"/>
    <property type="match status" value="1"/>
</dbReference>
<keyword evidence="3" id="KW-0238">DNA-binding</keyword>
<dbReference type="Proteomes" id="UP000634919">
    <property type="component" value="Unassembled WGS sequence"/>
</dbReference>
<dbReference type="SUPFAM" id="SSF56349">
    <property type="entry name" value="DNA breaking-rejoining enzymes"/>
    <property type="match status" value="1"/>
</dbReference>